<accession>A0A428Z349</accession>
<evidence type="ECO:0000313" key="3">
    <source>
        <dbReference type="Proteomes" id="UP000287547"/>
    </source>
</evidence>
<comment type="caution">
    <text evidence="2">The sequence shown here is derived from an EMBL/GenBank/DDBJ whole genome shotgun (WGS) entry which is preliminary data.</text>
</comment>
<dbReference type="InterPro" id="IPR009351">
    <property type="entry name" value="AlkZ-like"/>
</dbReference>
<evidence type="ECO:0008006" key="4">
    <source>
        <dbReference type="Google" id="ProtNLM"/>
    </source>
</evidence>
<proteinExistence type="predicted"/>
<dbReference type="OrthoDB" id="9148135at2"/>
<dbReference type="Proteomes" id="UP000287547">
    <property type="component" value="Unassembled WGS sequence"/>
</dbReference>
<dbReference type="PANTHER" id="PTHR38479">
    <property type="entry name" value="LMO0824 PROTEIN"/>
    <property type="match status" value="1"/>
</dbReference>
<dbReference type="AlphaFoldDB" id="A0A428Z349"/>
<reference evidence="2 3" key="1">
    <citation type="submission" date="2018-05" db="EMBL/GenBank/DDBJ databases">
        <title>Evolution of GPA BGCs.</title>
        <authorList>
            <person name="Waglechner N."/>
            <person name="Wright G.D."/>
        </authorList>
    </citation>
    <scope>NUCLEOTIDE SEQUENCE [LARGE SCALE GENOMIC DNA]</scope>
    <source>
        <strain evidence="2 3">A82846</strain>
    </source>
</reference>
<organism evidence="2 3">
    <name type="scientific">Kibdelosporangium aridum</name>
    <dbReference type="NCBI Taxonomy" id="2030"/>
    <lineage>
        <taxon>Bacteria</taxon>
        <taxon>Bacillati</taxon>
        <taxon>Actinomycetota</taxon>
        <taxon>Actinomycetes</taxon>
        <taxon>Pseudonocardiales</taxon>
        <taxon>Pseudonocardiaceae</taxon>
        <taxon>Kibdelosporangium</taxon>
    </lineage>
</organism>
<evidence type="ECO:0000256" key="1">
    <source>
        <dbReference type="SAM" id="MobiDB-lite"/>
    </source>
</evidence>
<dbReference type="EMBL" id="QHKI01000029">
    <property type="protein sequence ID" value="RSM80394.1"/>
    <property type="molecule type" value="Genomic_DNA"/>
</dbReference>
<evidence type="ECO:0000313" key="2">
    <source>
        <dbReference type="EMBL" id="RSM80394.1"/>
    </source>
</evidence>
<dbReference type="Pfam" id="PF06224">
    <property type="entry name" value="AlkZ-like"/>
    <property type="match status" value="1"/>
</dbReference>
<name>A0A428Z349_KIBAR</name>
<sequence>MGIGSPHSRWGPPGLGSGADGRPLSYPKVSRLTRGARPLSPIRNLTAGVRHRCHDGPVSTTVDRARVLAYRIARQGLHRTTTPVDDLPIVDLGVQDTPPGSARLALGVRTDADVDDHNLVRAWTLRASPFLHHAEDLPKFAAALWPHSERDALGKVAWQRSVMAKSGITATQAIRYTAEAMRECVTKPTVKGVASTAVSKIVPKALVSFCRGCQAEHVFESLFRLAALPGGLRLDLDQSPPLLVPIENWPGIPEEQHGTDDLIRLFLTFVGPASYGDVAAWLTTTQTEIKQVWPAGLVEVDVEGRTTWIPESEIDLLLDPPEPPRALLVPTSDPFLQDRNKLFLVPDKAHHKTMWPVIGQPGAVLVDGDVAGIWRTKASGKKKLEVKITEFVPITPDVREDVEAEAARIGALRGVGEVVVSVSSG</sequence>
<dbReference type="PANTHER" id="PTHR38479:SF2">
    <property type="entry name" value="WINGED HELIX DNA-BINDING DOMAIN-CONTAINING PROTEIN"/>
    <property type="match status" value="1"/>
</dbReference>
<protein>
    <recommendedName>
        <fullName evidence="4">Winged helix DNA-binding domain-containing protein</fullName>
    </recommendedName>
</protein>
<gene>
    <name evidence="2" type="ORF">DMH04_30135</name>
</gene>
<feature type="region of interest" description="Disordered" evidence="1">
    <location>
        <begin position="1"/>
        <end position="37"/>
    </location>
</feature>